<proteinExistence type="predicted"/>
<comment type="caution">
    <text evidence="2">The sequence shown here is derived from an EMBL/GenBank/DDBJ whole genome shotgun (WGS) entry which is preliminary data.</text>
</comment>
<evidence type="ECO:0000259" key="1">
    <source>
        <dbReference type="Pfam" id="PF20803"/>
    </source>
</evidence>
<dbReference type="Gene3D" id="3.30.70.2650">
    <property type="match status" value="1"/>
</dbReference>
<gene>
    <name evidence="2" type="ORF">A3A63_02260</name>
</gene>
<protein>
    <recommendedName>
        <fullName evidence="1">Transcriptional repressor PaaX-like central Cas2-like domain-containing protein</fullName>
    </recommendedName>
</protein>
<accession>A0A1F6B3I3</accession>
<feature type="domain" description="Transcriptional repressor PaaX-like central Cas2-like" evidence="1">
    <location>
        <begin position="108"/>
        <end position="172"/>
    </location>
</feature>
<dbReference type="EMBL" id="MFJX01000013">
    <property type="protein sequence ID" value="OGG31363.1"/>
    <property type="molecule type" value="Genomic_DNA"/>
</dbReference>
<evidence type="ECO:0000313" key="3">
    <source>
        <dbReference type="Proteomes" id="UP000176450"/>
    </source>
</evidence>
<sequence>MNRRDVIALVSKATDGLAQTLTDTLLFLFFLYGSSFYKRGPRGIYELFQESESELSQVNYQSIKRAINKLTEKQRITRSDLGTNKTIHLTPNARQYIQKTFPSYRMERPWDGHVYLIAYDIPSHANSTRNMLRGYIKGTGGAPLQESLWINPYNPQQSLHDFAKQKHIEGTILVSKLGKDGAIGTERFHDLIARVYKFSSLSERYQHFVRTYNTDSRQSLIQMALSYHGILKDDPQLPFALEPENLGAKDAYLLYQSRIRQNLH</sequence>
<dbReference type="Pfam" id="PF20803">
    <property type="entry name" value="PaaX_M"/>
    <property type="match status" value="1"/>
</dbReference>
<dbReference type="AlphaFoldDB" id="A0A1F6B3I3"/>
<organism evidence="2 3">
    <name type="scientific">Candidatus Gottesmanbacteria bacterium RIFCSPLOWO2_01_FULL_46_9</name>
    <dbReference type="NCBI Taxonomy" id="1798394"/>
    <lineage>
        <taxon>Bacteria</taxon>
        <taxon>Candidatus Gottesmaniibacteriota</taxon>
    </lineage>
</organism>
<dbReference type="InterPro" id="IPR048846">
    <property type="entry name" value="PaaX-like_central"/>
</dbReference>
<name>A0A1F6B3I3_9BACT</name>
<evidence type="ECO:0000313" key="2">
    <source>
        <dbReference type="EMBL" id="OGG31363.1"/>
    </source>
</evidence>
<dbReference type="Proteomes" id="UP000176450">
    <property type="component" value="Unassembled WGS sequence"/>
</dbReference>
<reference evidence="2 3" key="1">
    <citation type="journal article" date="2016" name="Nat. Commun.">
        <title>Thousands of microbial genomes shed light on interconnected biogeochemical processes in an aquifer system.</title>
        <authorList>
            <person name="Anantharaman K."/>
            <person name="Brown C.T."/>
            <person name="Hug L.A."/>
            <person name="Sharon I."/>
            <person name="Castelle C.J."/>
            <person name="Probst A.J."/>
            <person name="Thomas B.C."/>
            <person name="Singh A."/>
            <person name="Wilkins M.J."/>
            <person name="Karaoz U."/>
            <person name="Brodie E.L."/>
            <person name="Williams K.H."/>
            <person name="Hubbard S.S."/>
            <person name="Banfield J.F."/>
        </authorList>
    </citation>
    <scope>NUCLEOTIDE SEQUENCE [LARGE SCALE GENOMIC DNA]</scope>
</reference>